<proteinExistence type="evidence at transcript level"/>
<protein>
    <submittedName>
        <fullName evidence="1">Uncharacterized protein</fullName>
    </submittedName>
</protein>
<dbReference type="AlphaFoldDB" id="C6T3B6"/>
<evidence type="ECO:0000313" key="1">
    <source>
        <dbReference type="EMBL" id="ACU16154.1"/>
    </source>
</evidence>
<accession>C6T3B6</accession>
<sequence>MWYGNFLKSGKSEAKTKNLNEERSRSSSFCVIAKFSFPRDLLKKRVSRYLLRTCSSQRYLLFTRCVHGNHEQRLSSIPFASPSYHLQALSFSLLYF</sequence>
<organism evidence="1">
    <name type="scientific">Glycine max</name>
    <name type="common">Soybean</name>
    <name type="synonym">Glycine hispida</name>
    <dbReference type="NCBI Taxonomy" id="3847"/>
    <lineage>
        <taxon>Eukaryota</taxon>
        <taxon>Viridiplantae</taxon>
        <taxon>Streptophyta</taxon>
        <taxon>Embryophyta</taxon>
        <taxon>Tracheophyta</taxon>
        <taxon>Spermatophyta</taxon>
        <taxon>Magnoliopsida</taxon>
        <taxon>eudicotyledons</taxon>
        <taxon>Gunneridae</taxon>
        <taxon>Pentapetalae</taxon>
        <taxon>rosids</taxon>
        <taxon>fabids</taxon>
        <taxon>Fabales</taxon>
        <taxon>Fabaceae</taxon>
        <taxon>Papilionoideae</taxon>
        <taxon>50 kb inversion clade</taxon>
        <taxon>NPAAA clade</taxon>
        <taxon>indigoferoid/millettioid clade</taxon>
        <taxon>Phaseoleae</taxon>
        <taxon>Glycine</taxon>
        <taxon>Glycine subgen. Soja</taxon>
    </lineage>
</organism>
<dbReference type="EMBL" id="BT091926">
    <property type="protein sequence ID" value="ACU16154.1"/>
    <property type="molecule type" value="mRNA"/>
</dbReference>
<name>C6T3B6_SOYBN</name>
<reference evidence="1" key="1">
    <citation type="submission" date="2009-08" db="EMBL/GenBank/DDBJ databases">
        <authorList>
            <person name="Cheung F."/>
            <person name="Xiao Y."/>
            <person name="Chan A."/>
            <person name="Moskal W."/>
            <person name="Town C.D."/>
        </authorList>
    </citation>
    <scope>NUCLEOTIDE SEQUENCE</scope>
</reference>